<dbReference type="EMBL" id="POUM01000017">
    <property type="protein sequence ID" value="PNF58152.1"/>
    <property type="molecule type" value="Genomic_DNA"/>
</dbReference>
<dbReference type="GO" id="GO:0007165">
    <property type="term" value="P:signal transduction"/>
    <property type="evidence" value="ECO:0007669"/>
    <property type="project" value="UniProtKB-KW"/>
</dbReference>
<dbReference type="Gene3D" id="1.10.287.950">
    <property type="entry name" value="Methyl-accepting chemotaxis protein"/>
    <property type="match status" value="1"/>
</dbReference>
<feature type="domain" description="Methyl-accepting transducer" evidence="10">
    <location>
        <begin position="381"/>
        <end position="617"/>
    </location>
</feature>
<dbReference type="SMART" id="SM00283">
    <property type="entry name" value="MA"/>
    <property type="match status" value="1"/>
</dbReference>
<evidence type="ECO:0000256" key="9">
    <source>
        <dbReference type="PROSITE-ProRule" id="PRU00284"/>
    </source>
</evidence>
<dbReference type="InterPro" id="IPR004089">
    <property type="entry name" value="MCPsignal_dom"/>
</dbReference>
<keyword evidence="5" id="KW-1133">Transmembrane helix</keyword>
<dbReference type="RefSeq" id="WP_102821337.1">
    <property type="nucleotide sequence ID" value="NZ_JAMOHR010000016.1"/>
</dbReference>
<comment type="similarity">
    <text evidence="8">Belongs to the methyl-accepting chemotaxis (MCP) protein family.</text>
</comment>
<evidence type="ECO:0000256" key="3">
    <source>
        <dbReference type="ARBA" id="ARBA00022519"/>
    </source>
</evidence>
<keyword evidence="6" id="KW-0472">Membrane</keyword>
<comment type="subcellular location">
    <subcellularLocation>
        <location evidence="1">Cell inner membrane</location>
        <topology evidence="1">Multi-pass membrane protein</topology>
    </subcellularLocation>
</comment>
<keyword evidence="3" id="KW-1003">Cell membrane</keyword>
<feature type="domain" description="T-SNARE coiled-coil homology" evidence="11">
    <location>
        <begin position="568"/>
        <end position="630"/>
    </location>
</feature>
<dbReference type="PROSITE" id="PS50192">
    <property type="entry name" value="T_SNARE"/>
    <property type="match status" value="1"/>
</dbReference>
<dbReference type="Proteomes" id="UP000236003">
    <property type="component" value="Unassembled WGS sequence"/>
</dbReference>
<dbReference type="PANTHER" id="PTHR32089">
    <property type="entry name" value="METHYL-ACCEPTING CHEMOTAXIS PROTEIN MCPB"/>
    <property type="match status" value="1"/>
</dbReference>
<dbReference type="FunFam" id="1.10.287.950:FF:000001">
    <property type="entry name" value="Methyl-accepting chemotaxis sensory transducer"/>
    <property type="match status" value="1"/>
</dbReference>
<keyword evidence="2" id="KW-0145">Chemotaxis</keyword>
<comment type="caution">
    <text evidence="13">The sequence shown here is derived from an EMBL/GenBank/DDBJ whole genome shotgun (WGS) entry which is preliminary data.</text>
</comment>
<keyword evidence="3" id="KW-0997">Cell inner membrane</keyword>
<dbReference type="AlphaFoldDB" id="A0A2N8RAQ4"/>
<dbReference type="PROSITE" id="PS50885">
    <property type="entry name" value="HAMP"/>
    <property type="match status" value="1"/>
</dbReference>
<dbReference type="InterPro" id="IPR003660">
    <property type="entry name" value="HAMP_dom"/>
</dbReference>
<evidence type="ECO:0000259" key="11">
    <source>
        <dbReference type="PROSITE" id="PS50192"/>
    </source>
</evidence>
<evidence type="ECO:0000259" key="12">
    <source>
        <dbReference type="PROSITE" id="PS50885"/>
    </source>
</evidence>
<evidence type="ECO:0000256" key="8">
    <source>
        <dbReference type="ARBA" id="ARBA00029447"/>
    </source>
</evidence>
<dbReference type="PROSITE" id="PS50111">
    <property type="entry name" value="CHEMOTAXIS_TRANSDUC_2"/>
    <property type="match status" value="1"/>
</dbReference>
<sequence>MRLKSLTTLNTLLLIAVCLALGATLWWSERAMERPYLLMARYLALSQQFQHHAAENIHGYLASGDALRHSQAQQALAELEQDIAELPSDLADRLRPSLEELTRFTADDLLAAGKLAGDPQGLLLQAEREMAGALTQLDDYRTQASHPSALDYQRPLLAGSQQLLRLSHARGKLVSTGRDELAGDVEQTLRNLKQEAEALDALPLLGVESADHSAASNFAALLDLGDAAERTTEDRGISLKRELASLIKRYPAELQRTRQLIRQRSELLESSARKIDAVQQALAELEPAVRAEHGRIQGEVRLLQGGIILLILLIALTIDRLQRQLTRALSQLVPALSAWAEGDFTRDARIDSKIREIADIESSLNSLRSYLLQLVGTLRQQATQVAASSRDLDQMSSGLHDGAQRQTGDTAQIRDSLGELEATIQQVADGAGEAAEASRAAARAVHHGQQVIGQSLNGLHGLVSEVQDNAVAIERLADETTIIGNVLTVIRAIAEQTNLLALNAAIEAARAGGHGRGFAVVADEVRSLAQRTSGATEEIQQLIGRLQQAARQSVEAMRSQVAHAESTANLAQSADQALDEIVSTIATISRMAEQIAQATAQQGEAVGEIRGHSERIHQLGDANLGHISRGREQSAQMLQLGSELDRATQAFRF</sequence>
<dbReference type="InterPro" id="IPR000727">
    <property type="entry name" value="T_SNARE_dom"/>
</dbReference>
<dbReference type="Pfam" id="PF00015">
    <property type="entry name" value="MCPsignal"/>
    <property type="match status" value="1"/>
</dbReference>
<evidence type="ECO:0000256" key="2">
    <source>
        <dbReference type="ARBA" id="ARBA00022500"/>
    </source>
</evidence>
<name>A0A2N8RAQ4_STUST</name>
<evidence type="ECO:0000313" key="14">
    <source>
        <dbReference type="Proteomes" id="UP000236003"/>
    </source>
</evidence>
<protein>
    <submittedName>
        <fullName evidence="13">Chemotaxis protein</fullName>
    </submittedName>
</protein>
<dbReference type="GO" id="GO:0005886">
    <property type="term" value="C:plasma membrane"/>
    <property type="evidence" value="ECO:0007669"/>
    <property type="project" value="UniProtKB-SubCell"/>
</dbReference>
<evidence type="ECO:0000256" key="1">
    <source>
        <dbReference type="ARBA" id="ARBA00004429"/>
    </source>
</evidence>
<evidence type="ECO:0000256" key="6">
    <source>
        <dbReference type="ARBA" id="ARBA00023136"/>
    </source>
</evidence>
<dbReference type="GO" id="GO:0006935">
    <property type="term" value="P:chemotaxis"/>
    <property type="evidence" value="ECO:0007669"/>
    <property type="project" value="UniProtKB-KW"/>
</dbReference>
<dbReference type="PANTHER" id="PTHR32089:SF119">
    <property type="entry name" value="METHYL-ACCEPTING CHEMOTAXIS PROTEIN CTPL"/>
    <property type="match status" value="1"/>
</dbReference>
<dbReference type="CDD" id="cd11386">
    <property type="entry name" value="MCP_signal"/>
    <property type="match status" value="1"/>
</dbReference>
<feature type="domain" description="HAMP" evidence="12">
    <location>
        <begin position="323"/>
        <end position="376"/>
    </location>
</feature>
<keyword evidence="4" id="KW-0812">Transmembrane</keyword>
<organism evidence="13 14">
    <name type="scientific">Stutzerimonas stutzeri</name>
    <name type="common">Pseudomonas stutzeri</name>
    <dbReference type="NCBI Taxonomy" id="316"/>
    <lineage>
        <taxon>Bacteria</taxon>
        <taxon>Pseudomonadati</taxon>
        <taxon>Pseudomonadota</taxon>
        <taxon>Gammaproteobacteria</taxon>
        <taxon>Pseudomonadales</taxon>
        <taxon>Pseudomonadaceae</taxon>
        <taxon>Stutzerimonas</taxon>
    </lineage>
</organism>
<dbReference type="SUPFAM" id="SSF58104">
    <property type="entry name" value="Methyl-accepting chemotaxis protein (MCP) signaling domain"/>
    <property type="match status" value="1"/>
</dbReference>
<proteinExistence type="inferred from homology"/>
<gene>
    <name evidence="13" type="ORF">CXK99_17950</name>
</gene>
<keyword evidence="7 9" id="KW-0807">Transducer</keyword>
<evidence type="ECO:0000256" key="4">
    <source>
        <dbReference type="ARBA" id="ARBA00022692"/>
    </source>
</evidence>
<evidence type="ECO:0000313" key="13">
    <source>
        <dbReference type="EMBL" id="PNF58152.1"/>
    </source>
</evidence>
<evidence type="ECO:0000256" key="5">
    <source>
        <dbReference type="ARBA" id="ARBA00022989"/>
    </source>
</evidence>
<evidence type="ECO:0000259" key="10">
    <source>
        <dbReference type="PROSITE" id="PS50111"/>
    </source>
</evidence>
<reference evidence="13 14" key="1">
    <citation type="submission" date="2018-01" db="EMBL/GenBank/DDBJ databases">
        <title>Denitrification phenotypes of diverse strains of Pseudomonas stutzeri.</title>
        <authorList>
            <person name="Milligan D.A."/>
            <person name="Bergaust L."/>
            <person name="Bakken L.R."/>
            <person name="Frostegard A."/>
        </authorList>
    </citation>
    <scope>NUCLEOTIDE SEQUENCE [LARGE SCALE GENOMIC DNA]</scope>
    <source>
        <strain evidence="13 14">CCUG 44592</strain>
    </source>
</reference>
<evidence type="ECO:0000256" key="7">
    <source>
        <dbReference type="ARBA" id="ARBA00023224"/>
    </source>
</evidence>
<accession>A0A2N8RAQ4</accession>